<sequence length="186" mass="20921">MITSHSSNSDRTINSAQSFLLGLVPELPIAFEVDSEETGEQVVRPHPSKATMADVQAVTIHIANLSCEYDPLLHGFKGNVLYDNLRAAAFDGAQEFERLAREPDVVALVDKLWQMSGFKKLSPEKPLVDRLKHMQSVQQQIMIERAHRMPLLANTEGLCLNLAEEQLVKQIADFCCHLRYQVLQPQ</sequence>
<accession>A0A7S2FET7</accession>
<reference evidence="1" key="1">
    <citation type="submission" date="2021-01" db="EMBL/GenBank/DDBJ databases">
        <authorList>
            <person name="Corre E."/>
            <person name="Pelletier E."/>
            <person name="Niang G."/>
            <person name="Scheremetjew M."/>
            <person name="Finn R."/>
            <person name="Kale V."/>
            <person name="Holt S."/>
            <person name="Cochrane G."/>
            <person name="Meng A."/>
            <person name="Brown T."/>
            <person name="Cohen L."/>
        </authorList>
    </citation>
    <scope>NUCLEOTIDE SEQUENCE</scope>
    <source>
        <strain evidence="1">UTEX LB 985</strain>
    </source>
</reference>
<dbReference type="InterPro" id="IPR029033">
    <property type="entry name" value="His_PPase_superfam"/>
</dbReference>
<proteinExistence type="predicted"/>
<organism evidence="1">
    <name type="scientific">Haptolina brevifila</name>
    <dbReference type="NCBI Taxonomy" id="156173"/>
    <lineage>
        <taxon>Eukaryota</taxon>
        <taxon>Haptista</taxon>
        <taxon>Haptophyta</taxon>
        <taxon>Prymnesiophyceae</taxon>
        <taxon>Prymnesiales</taxon>
        <taxon>Prymnesiaceae</taxon>
        <taxon>Haptolina</taxon>
    </lineage>
</organism>
<dbReference type="SUPFAM" id="SSF53254">
    <property type="entry name" value="Phosphoglycerate mutase-like"/>
    <property type="match status" value="1"/>
</dbReference>
<gene>
    <name evidence="1" type="ORF">CBRE1094_LOCUS686</name>
</gene>
<dbReference type="Gene3D" id="3.40.50.1240">
    <property type="entry name" value="Phosphoglycerate mutase-like"/>
    <property type="match status" value="1"/>
</dbReference>
<name>A0A7S2FET7_9EUKA</name>
<evidence type="ECO:0000313" key="1">
    <source>
        <dbReference type="EMBL" id="CAD9391538.1"/>
    </source>
</evidence>
<dbReference type="EMBL" id="HBGU01001335">
    <property type="protein sequence ID" value="CAD9391538.1"/>
    <property type="molecule type" value="Transcribed_RNA"/>
</dbReference>
<dbReference type="AlphaFoldDB" id="A0A7S2FET7"/>
<protein>
    <submittedName>
        <fullName evidence="1">Uncharacterized protein</fullName>
    </submittedName>
</protein>